<feature type="transmembrane region" description="Helical" evidence="13">
    <location>
        <begin position="144"/>
        <end position="161"/>
    </location>
</feature>
<evidence type="ECO:0000256" key="10">
    <source>
        <dbReference type="ARBA" id="ARBA00025320"/>
    </source>
</evidence>
<evidence type="ECO:0000256" key="9">
    <source>
        <dbReference type="ARBA" id="ARBA00023136"/>
    </source>
</evidence>
<dbReference type="RefSeq" id="WP_059106327.1">
    <property type="nucleotide sequence ID" value="NZ_AP024589.1"/>
</dbReference>
<dbReference type="AlphaFoldDB" id="A0AAP8PND7"/>
<comment type="subcellular location">
    <subcellularLocation>
        <location evidence="1">Cell membrane</location>
        <topology evidence="1">Multi-pass membrane protein</topology>
    </subcellularLocation>
</comment>
<dbReference type="Pfam" id="PF01032">
    <property type="entry name" value="FecCD"/>
    <property type="match status" value="1"/>
</dbReference>
<protein>
    <recommendedName>
        <fullName evidence="3">Probable heme-iron transport system permease protein IsdF</fullName>
    </recommendedName>
    <alternativeName>
        <fullName evidence="12">Iron-regulated surface determinant protein F</fullName>
    </alternativeName>
    <alternativeName>
        <fullName evidence="11">Staphylococcal iron-regulated protein G</fullName>
    </alternativeName>
</protein>
<evidence type="ECO:0000256" key="12">
    <source>
        <dbReference type="ARBA" id="ARBA00031465"/>
    </source>
</evidence>
<evidence type="ECO:0000256" key="11">
    <source>
        <dbReference type="ARBA" id="ARBA00031149"/>
    </source>
</evidence>
<evidence type="ECO:0000256" key="5">
    <source>
        <dbReference type="ARBA" id="ARBA00022475"/>
    </source>
</evidence>
<dbReference type="Proteomes" id="UP000242470">
    <property type="component" value="Unassembled WGS sequence"/>
</dbReference>
<dbReference type="Gene3D" id="1.10.3470.10">
    <property type="entry name" value="ABC transporter involved in vitamin B12 uptake, BtuC"/>
    <property type="match status" value="1"/>
</dbReference>
<evidence type="ECO:0000256" key="6">
    <source>
        <dbReference type="ARBA" id="ARBA00022692"/>
    </source>
</evidence>
<evidence type="ECO:0000313" key="14">
    <source>
        <dbReference type="EMBL" id="PNZ66877.1"/>
    </source>
</evidence>
<feature type="transmembrane region" description="Helical" evidence="13">
    <location>
        <begin position="59"/>
        <end position="80"/>
    </location>
</feature>
<evidence type="ECO:0000256" key="8">
    <source>
        <dbReference type="ARBA" id="ARBA00023004"/>
    </source>
</evidence>
<dbReference type="GO" id="GO:0022857">
    <property type="term" value="F:transmembrane transporter activity"/>
    <property type="evidence" value="ECO:0007669"/>
    <property type="project" value="InterPro"/>
</dbReference>
<sequence>MKQYPKVSLIVLIILLTVTIYIAFIVDKIPLQFHQVMTKITTGHEPSIDAIIDLRLPRIFIALGVGAMLAVSGALLQAVFRNPLAEANIIGVSAGALLMRSIIMMLLPGLFFYIPIFSFIGGLVPFGILYLLMKQYHLSSARMILVGVALYSILNGALALFEQDPFLKISQGLTMKTWNDVYIIVTTAVIGIGIALFFMQKVNLLALDDKQANNIGFNITLYRFIVGLIAVFLASSATAIVGQMAFVGLIVPHVIRRWVGGNYKRVLPYSVLSGALLVLAADTLGRTIHPPLEIPANVFTMMIGGPLLIYMICKGALSHAHRAS</sequence>
<dbReference type="InterPro" id="IPR000522">
    <property type="entry name" value="ABC_transptr_permease_BtuC"/>
</dbReference>
<dbReference type="PANTHER" id="PTHR30472">
    <property type="entry name" value="FERRIC ENTEROBACTIN TRANSPORT SYSTEM PERMEASE PROTEIN"/>
    <property type="match status" value="1"/>
</dbReference>
<keyword evidence="7 13" id="KW-1133">Transmembrane helix</keyword>
<evidence type="ECO:0000256" key="7">
    <source>
        <dbReference type="ARBA" id="ARBA00022989"/>
    </source>
</evidence>
<feature type="transmembrane region" description="Helical" evidence="13">
    <location>
        <begin position="220"/>
        <end position="246"/>
    </location>
</feature>
<comment type="function">
    <text evidence="10">Part of the binding-protein-dependent transport system for heme-iron. Responsible for the translocation of the substrate across the membrane.</text>
</comment>
<feature type="transmembrane region" description="Helical" evidence="13">
    <location>
        <begin position="181"/>
        <end position="199"/>
    </location>
</feature>
<evidence type="ECO:0000256" key="3">
    <source>
        <dbReference type="ARBA" id="ARBA00018524"/>
    </source>
</evidence>
<proteinExistence type="inferred from homology"/>
<evidence type="ECO:0000256" key="13">
    <source>
        <dbReference type="SAM" id="Phobius"/>
    </source>
</evidence>
<keyword evidence="9 13" id="KW-0472">Membrane</keyword>
<dbReference type="EMBL" id="PPQW01000047">
    <property type="protein sequence ID" value="PNZ66877.1"/>
    <property type="molecule type" value="Genomic_DNA"/>
</dbReference>
<dbReference type="GO" id="GO:0005886">
    <property type="term" value="C:plasma membrane"/>
    <property type="evidence" value="ECO:0007669"/>
    <property type="project" value="UniProtKB-SubCell"/>
</dbReference>
<comment type="caution">
    <text evidence="14">The sequence shown here is derived from an EMBL/GenBank/DDBJ whole genome shotgun (WGS) entry which is preliminary data.</text>
</comment>
<dbReference type="SUPFAM" id="SSF81345">
    <property type="entry name" value="ABC transporter involved in vitamin B12 uptake, BtuC"/>
    <property type="match status" value="1"/>
</dbReference>
<feature type="transmembrane region" description="Helical" evidence="13">
    <location>
        <begin position="112"/>
        <end position="132"/>
    </location>
</feature>
<feature type="transmembrane region" description="Helical" evidence="13">
    <location>
        <begin position="7"/>
        <end position="26"/>
    </location>
</feature>
<dbReference type="GO" id="GO:0033214">
    <property type="term" value="P:siderophore-iron import into cell"/>
    <property type="evidence" value="ECO:0007669"/>
    <property type="project" value="TreeGrafter"/>
</dbReference>
<feature type="transmembrane region" description="Helical" evidence="13">
    <location>
        <begin position="296"/>
        <end position="317"/>
    </location>
</feature>
<comment type="similarity">
    <text evidence="2">Belongs to the binding-protein-dependent transport system permease family. FecCD subfamily.</text>
</comment>
<organism evidence="14 15">
    <name type="scientific">Staphylococcus auricularis</name>
    <dbReference type="NCBI Taxonomy" id="29379"/>
    <lineage>
        <taxon>Bacteria</taxon>
        <taxon>Bacillati</taxon>
        <taxon>Bacillota</taxon>
        <taxon>Bacilli</taxon>
        <taxon>Bacillales</taxon>
        <taxon>Staphylococcaceae</taxon>
        <taxon>Staphylococcus</taxon>
    </lineage>
</organism>
<keyword evidence="4" id="KW-0813">Transport</keyword>
<evidence type="ECO:0000313" key="15">
    <source>
        <dbReference type="Proteomes" id="UP000242470"/>
    </source>
</evidence>
<accession>A0AAP8PND7</accession>
<gene>
    <name evidence="14" type="ORF">CD158_07330</name>
</gene>
<keyword evidence="6 13" id="KW-0812">Transmembrane</keyword>
<evidence type="ECO:0000256" key="4">
    <source>
        <dbReference type="ARBA" id="ARBA00022448"/>
    </source>
</evidence>
<dbReference type="InterPro" id="IPR037294">
    <property type="entry name" value="ABC_BtuC-like"/>
</dbReference>
<reference evidence="14 15" key="1">
    <citation type="submission" date="2017-08" db="EMBL/GenBank/DDBJ databases">
        <title>Draft genome sequences of 64 type strains of genus Staph aureus.</title>
        <authorList>
            <person name="Cole K."/>
            <person name="Golubchik T."/>
            <person name="Russell J."/>
            <person name="Foster D."/>
            <person name="Llewelyn M."/>
            <person name="Wilson D."/>
            <person name="Crook D."/>
            <person name="Paul J."/>
        </authorList>
    </citation>
    <scope>NUCLEOTIDE SEQUENCE [LARGE SCALE GENOMIC DNA]</scope>
    <source>
        <strain evidence="14 15">NCTC 12101</strain>
    </source>
</reference>
<evidence type="ECO:0000256" key="2">
    <source>
        <dbReference type="ARBA" id="ARBA00007935"/>
    </source>
</evidence>
<dbReference type="GeneID" id="64983039"/>
<dbReference type="CDD" id="cd06550">
    <property type="entry name" value="TM_ABC_iron-siderophores_like"/>
    <property type="match status" value="1"/>
</dbReference>
<keyword evidence="8" id="KW-0408">Iron</keyword>
<feature type="transmembrane region" description="Helical" evidence="13">
    <location>
        <begin position="87"/>
        <end position="106"/>
    </location>
</feature>
<name>A0AAP8PND7_9STAP</name>
<keyword evidence="5" id="KW-1003">Cell membrane</keyword>
<dbReference type="PANTHER" id="PTHR30472:SF21">
    <property type="entry name" value="HEME-IRON TRANSPORT SYSTEM PERMEASE PROTEIN ISDF-RELATED"/>
    <property type="match status" value="1"/>
</dbReference>
<evidence type="ECO:0000256" key="1">
    <source>
        <dbReference type="ARBA" id="ARBA00004651"/>
    </source>
</evidence>